<dbReference type="AlphaFoldDB" id="A0A382S410"/>
<gene>
    <name evidence="2" type="ORF">METZ01_LOCUS356712</name>
</gene>
<evidence type="ECO:0000313" key="2">
    <source>
        <dbReference type="EMBL" id="SVD03858.1"/>
    </source>
</evidence>
<dbReference type="InterPro" id="IPR012338">
    <property type="entry name" value="Beta-lactam/transpept-like"/>
</dbReference>
<accession>A0A382S410</accession>
<dbReference type="Gene3D" id="3.40.710.10">
    <property type="entry name" value="DD-peptidase/beta-lactamase superfamily"/>
    <property type="match status" value="1"/>
</dbReference>
<dbReference type="PANTHER" id="PTHR46825:SF9">
    <property type="entry name" value="BETA-LACTAMASE-RELATED DOMAIN-CONTAINING PROTEIN"/>
    <property type="match status" value="1"/>
</dbReference>
<dbReference type="SUPFAM" id="SSF56601">
    <property type="entry name" value="beta-lactamase/transpeptidase-like"/>
    <property type="match status" value="1"/>
</dbReference>
<feature type="domain" description="Beta-lactamase-related" evidence="1">
    <location>
        <begin position="20"/>
        <end position="215"/>
    </location>
</feature>
<evidence type="ECO:0000259" key="1">
    <source>
        <dbReference type="Pfam" id="PF00144"/>
    </source>
</evidence>
<organism evidence="2">
    <name type="scientific">marine metagenome</name>
    <dbReference type="NCBI Taxonomy" id="408172"/>
    <lineage>
        <taxon>unclassified sequences</taxon>
        <taxon>metagenomes</taxon>
        <taxon>ecological metagenomes</taxon>
    </lineage>
</organism>
<feature type="non-terminal residue" evidence="2">
    <location>
        <position position="1"/>
    </location>
</feature>
<dbReference type="Pfam" id="PF00144">
    <property type="entry name" value="Beta-lactamase"/>
    <property type="match status" value="1"/>
</dbReference>
<dbReference type="InterPro" id="IPR050491">
    <property type="entry name" value="AmpC-like"/>
</dbReference>
<feature type="non-terminal residue" evidence="2">
    <location>
        <position position="315"/>
    </location>
</feature>
<protein>
    <recommendedName>
        <fullName evidence="1">Beta-lactamase-related domain-containing protein</fullName>
    </recommendedName>
</protein>
<dbReference type="InterPro" id="IPR001466">
    <property type="entry name" value="Beta-lactam-related"/>
</dbReference>
<reference evidence="2" key="1">
    <citation type="submission" date="2018-05" db="EMBL/GenBank/DDBJ databases">
        <authorList>
            <person name="Lanie J.A."/>
            <person name="Ng W.-L."/>
            <person name="Kazmierczak K.M."/>
            <person name="Andrzejewski T.M."/>
            <person name="Davidsen T.M."/>
            <person name="Wayne K.J."/>
            <person name="Tettelin H."/>
            <person name="Glass J.I."/>
            <person name="Rusch D."/>
            <person name="Podicherti R."/>
            <person name="Tsui H.-C.T."/>
            <person name="Winkler M.E."/>
        </authorList>
    </citation>
    <scope>NUCLEOTIDE SEQUENCE</scope>
</reference>
<dbReference type="EMBL" id="UINC01125784">
    <property type="protein sequence ID" value="SVD03858.1"/>
    <property type="molecule type" value="Genomic_DNA"/>
</dbReference>
<proteinExistence type="predicted"/>
<name>A0A382S410_9ZZZZ</name>
<dbReference type="PANTHER" id="PTHR46825">
    <property type="entry name" value="D-ALANYL-D-ALANINE-CARBOXYPEPTIDASE/ENDOPEPTIDASE AMPH"/>
    <property type="match status" value="1"/>
</dbReference>
<sequence length="315" mass="35101">DWGSVASISGWPRHERSHNHSDVLDIISQQTAVNFHPGSEYSYSNTGYNLLAMVVERVSGIPFAQFSANHIFNPLGMNHTQWRDDHRRIVPGRSTAYRALGDSEFEILQPIEHVHGNGGLLTTVNDLLIWNQALEDGRIGGKRFLEMMHEQGRLTDNSLITYAGGLQIDSYKGIKRISHTGSTAGYRAFVARYPEHNLSIALLCNTSDANPGSIRDQIANIFIGEFVKNPEPPQALSLAPEIVASYAGLYYEPVTGQTKKLEMTNGQLYDNGSKLVPTSSSIFVNPANTTHYIFEIQEDSVKAFSLDSWQYTNKR</sequence>